<sequence length="67" mass="7395">MSSQTLRIFFTCRSRDARANHGPTDVRWPANLTVYLSDACPRAPLQVAECWSAEPASAALGTRRCVD</sequence>
<evidence type="ECO:0000313" key="2">
    <source>
        <dbReference type="Proteomes" id="UP000820818"/>
    </source>
</evidence>
<organism evidence="1 2">
    <name type="scientific">Daphnia sinensis</name>
    <dbReference type="NCBI Taxonomy" id="1820382"/>
    <lineage>
        <taxon>Eukaryota</taxon>
        <taxon>Metazoa</taxon>
        <taxon>Ecdysozoa</taxon>
        <taxon>Arthropoda</taxon>
        <taxon>Crustacea</taxon>
        <taxon>Branchiopoda</taxon>
        <taxon>Diplostraca</taxon>
        <taxon>Cladocera</taxon>
        <taxon>Anomopoda</taxon>
        <taxon>Daphniidae</taxon>
        <taxon>Daphnia</taxon>
        <taxon>Daphnia similis group</taxon>
    </lineage>
</organism>
<reference evidence="1 2" key="1">
    <citation type="submission" date="2022-05" db="EMBL/GenBank/DDBJ databases">
        <title>A multi-omics perspective on studying reproductive biology in Daphnia sinensis.</title>
        <authorList>
            <person name="Jia J."/>
        </authorList>
    </citation>
    <scope>NUCLEOTIDE SEQUENCE [LARGE SCALE GENOMIC DNA]</scope>
    <source>
        <strain evidence="1 2">WSL</strain>
    </source>
</reference>
<dbReference type="EMBL" id="WJBH02000005">
    <property type="protein sequence ID" value="KAI9557934.1"/>
    <property type="molecule type" value="Genomic_DNA"/>
</dbReference>
<dbReference type="Proteomes" id="UP000820818">
    <property type="component" value="Linkage Group LG5"/>
</dbReference>
<name>A0AAD5KRB4_9CRUS</name>
<comment type="caution">
    <text evidence="1">The sequence shown here is derived from an EMBL/GenBank/DDBJ whole genome shotgun (WGS) entry which is preliminary data.</text>
</comment>
<accession>A0AAD5KRB4</accession>
<evidence type="ECO:0000313" key="1">
    <source>
        <dbReference type="EMBL" id="KAI9557934.1"/>
    </source>
</evidence>
<dbReference type="AlphaFoldDB" id="A0AAD5KRB4"/>
<proteinExistence type="predicted"/>
<keyword evidence="2" id="KW-1185">Reference proteome</keyword>
<gene>
    <name evidence="1" type="ORF">GHT06_014686</name>
</gene>
<protein>
    <submittedName>
        <fullName evidence="1">Uncharacterized protein</fullName>
    </submittedName>
</protein>